<feature type="domain" description="DDT" evidence="5">
    <location>
        <begin position="381"/>
        <end position="445"/>
    </location>
</feature>
<evidence type="ECO:0000256" key="2">
    <source>
        <dbReference type="ARBA" id="ARBA00023242"/>
    </source>
</evidence>
<evidence type="ECO:0000256" key="1">
    <source>
        <dbReference type="ARBA" id="ARBA00004123"/>
    </source>
</evidence>
<dbReference type="Pfam" id="PF02791">
    <property type="entry name" value="DDT"/>
    <property type="match status" value="1"/>
</dbReference>
<dbReference type="PANTHER" id="PTHR46510">
    <property type="entry name" value="BROMODOMAIN ADJACENT TO ZINC FINGER DOMAIN PROTEIN 1A"/>
    <property type="match status" value="1"/>
</dbReference>
<dbReference type="PANTHER" id="PTHR46510:SF1">
    <property type="entry name" value="BROMODOMAIN ADJACENT TO ZINC FINGER DOMAIN PROTEIN 1A"/>
    <property type="match status" value="1"/>
</dbReference>
<dbReference type="Ensembl" id="ENSSDUT00000000973.1">
    <property type="protein sequence ID" value="ENSSDUP00000000928.1"/>
    <property type="gene ID" value="ENSSDUG00000000605.1"/>
</dbReference>
<keyword evidence="8" id="KW-1185">Reference proteome</keyword>
<dbReference type="InterPro" id="IPR018501">
    <property type="entry name" value="DDT_dom"/>
</dbReference>
<protein>
    <submittedName>
        <fullName evidence="7">Bromodomain adjacent to zinc finger domain 1A</fullName>
    </submittedName>
</protein>
<dbReference type="GO" id="GO:0006355">
    <property type="term" value="P:regulation of DNA-templated transcription"/>
    <property type="evidence" value="ECO:0007669"/>
    <property type="project" value="TreeGrafter"/>
</dbReference>
<evidence type="ECO:0000259" key="5">
    <source>
        <dbReference type="PROSITE" id="PS50827"/>
    </source>
</evidence>
<dbReference type="PROSITE" id="PS51136">
    <property type="entry name" value="WAC"/>
    <property type="match status" value="1"/>
</dbReference>
<evidence type="ECO:0000256" key="4">
    <source>
        <dbReference type="SAM" id="MobiDB-lite"/>
    </source>
</evidence>
<feature type="compositionally biased region" description="Pro residues" evidence="4">
    <location>
        <begin position="259"/>
        <end position="271"/>
    </location>
</feature>
<dbReference type="AlphaFoldDB" id="A0A3B4T461"/>
<dbReference type="GO" id="GO:0008623">
    <property type="term" value="C:CHRAC"/>
    <property type="evidence" value="ECO:0007669"/>
    <property type="project" value="TreeGrafter"/>
</dbReference>
<dbReference type="InterPro" id="IPR013136">
    <property type="entry name" value="WSTF_Acf1_Cbp146"/>
</dbReference>
<feature type="region of interest" description="Disordered" evidence="4">
    <location>
        <begin position="283"/>
        <end position="339"/>
    </location>
</feature>
<dbReference type="Proteomes" id="UP000261420">
    <property type="component" value="Unplaced"/>
</dbReference>
<keyword evidence="2 3" id="KW-0539">Nucleus</keyword>
<dbReference type="GO" id="GO:0031445">
    <property type="term" value="P:regulation of heterochromatin formation"/>
    <property type="evidence" value="ECO:0007669"/>
    <property type="project" value="TreeGrafter"/>
</dbReference>
<accession>A0A3B4T461</accession>
<evidence type="ECO:0000313" key="7">
    <source>
        <dbReference type="Ensembl" id="ENSSDUP00000000928.1"/>
    </source>
</evidence>
<organism evidence="7 8">
    <name type="scientific">Seriola dumerili</name>
    <name type="common">Greater amberjack</name>
    <name type="synonym">Caranx dumerili</name>
    <dbReference type="NCBI Taxonomy" id="41447"/>
    <lineage>
        <taxon>Eukaryota</taxon>
        <taxon>Metazoa</taxon>
        <taxon>Chordata</taxon>
        <taxon>Craniata</taxon>
        <taxon>Vertebrata</taxon>
        <taxon>Euteleostomi</taxon>
        <taxon>Actinopterygii</taxon>
        <taxon>Neopterygii</taxon>
        <taxon>Teleostei</taxon>
        <taxon>Neoteleostei</taxon>
        <taxon>Acanthomorphata</taxon>
        <taxon>Carangaria</taxon>
        <taxon>Carangiformes</taxon>
        <taxon>Carangidae</taxon>
        <taxon>Seriola</taxon>
    </lineage>
</organism>
<comment type="subcellular location">
    <subcellularLocation>
        <location evidence="1 3">Nucleus</location>
    </subcellularLocation>
</comment>
<dbReference type="InterPro" id="IPR047171">
    <property type="entry name" value="BAZ1A"/>
</dbReference>
<dbReference type="PROSITE" id="PS50827">
    <property type="entry name" value="DDT"/>
    <property type="match status" value="1"/>
</dbReference>
<evidence type="ECO:0000259" key="6">
    <source>
        <dbReference type="PROSITE" id="PS51136"/>
    </source>
</evidence>
<dbReference type="GO" id="GO:0006338">
    <property type="term" value="P:chromatin remodeling"/>
    <property type="evidence" value="ECO:0007669"/>
    <property type="project" value="InterPro"/>
</dbReference>
<evidence type="ECO:0000256" key="3">
    <source>
        <dbReference type="PROSITE-ProRule" id="PRU00475"/>
    </source>
</evidence>
<dbReference type="GO" id="GO:0000228">
    <property type="term" value="C:nuclear chromosome"/>
    <property type="evidence" value="ECO:0007669"/>
    <property type="project" value="TreeGrafter"/>
</dbReference>
<reference evidence="7" key="1">
    <citation type="submission" date="2025-08" db="UniProtKB">
        <authorList>
            <consortium name="Ensembl"/>
        </authorList>
    </citation>
    <scope>IDENTIFICATION</scope>
</reference>
<feature type="region of interest" description="Disordered" evidence="4">
    <location>
        <begin position="256"/>
        <end position="275"/>
    </location>
</feature>
<reference evidence="7" key="2">
    <citation type="submission" date="2025-09" db="UniProtKB">
        <authorList>
            <consortium name="Ensembl"/>
        </authorList>
    </citation>
    <scope>IDENTIFICATION</scope>
</reference>
<name>A0A3B4T461_SERDU</name>
<feature type="domain" description="WAC" evidence="6">
    <location>
        <begin position="22"/>
        <end position="127"/>
    </location>
</feature>
<evidence type="ECO:0000313" key="8">
    <source>
        <dbReference type="Proteomes" id="UP000261420"/>
    </source>
</evidence>
<dbReference type="Pfam" id="PF10537">
    <property type="entry name" value="WAC_Acf1_DNA_bd"/>
    <property type="match status" value="1"/>
</dbReference>
<proteinExistence type="predicted"/>
<dbReference type="SMART" id="SM00571">
    <property type="entry name" value="DDT"/>
    <property type="match status" value="1"/>
</dbReference>
<dbReference type="GO" id="GO:0003677">
    <property type="term" value="F:DNA binding"/>
    <property type="evidence" value="ECO:0007669"/>
    <property type="project" value="TreeGrafter"/>
</dbReference>
<dbReference type="GO" id="GO:0045740">
    <property type="term" value="P:positive regulation of DNA replication"/>
    <property type="evidence" value="ECO:0007669"/>
    <property type="project" value="TreeGrafter"/>
</dbReference>
<dbReference type="GeneTree" id="ENSGT00940000158135"/>
<sequence>MPLLHRKAFIRQRPPADLRPDEEVFLCKITHEIFRTYEFFERTILCNSLVWSCALTGRAGLTYLEAVESERRAKQSLQSFPQSLVVPLLHLAALSRRCRLTELCEDVYTFVKDRFFPGETVDVAGRNGARHMCEILQVNSPHSSANGHTRPADGDTIVISDSDDEGKAFQSPTSQVNKKKKPLSPSVFKYTVRMMKDEHSEPFTVKANQIRRKTTLSKERLKLLFKQHCEPQNGTIALKPSTVMKYQLSEQTFSQFFPDEPPLFPFSPPPKGGGEEKLKLLQQREEKKEKEEAQEAKRREREDKEKMKEEQRRKFEEEKQRRREEKERRKREKEREREKLKEEKKKYAERLKLWNKPREDMECEDLKELPSPVPVRTRLPAELFGEALMVLEFLRAFGEVFDLKDEFPDGISLVLEEALVGSDPEGPLCELLFFFLSAIFQALDEEQEEVAKDQAELSEALDDDSDPTQSALSAVASLAAAWPQLHQGLKQLDLDSCTLSEILRLHILASGADCNHGNAKLRYQKQGGFTLMDDPCVELRLAEPALLKRLSCTAVYDL</sequence>